<dbReference type="Proteomes" id="UP000595332">
    <property type="component" value="Chromosome"/>
</dbReference>
<sequence length="93" mass="10742">MIIKEEDVNPLVDSEFFWYSLLEGDQIVLDADYYEEGKLILRKGLAYEVLAKTERDISDIAFIVQSDVTDQLISVHPFLVGNYLISPVKYRLN</sequence>
<evidence type="ECO:0000313" key="2">
    <source>
        <dbReference type="Proteomes" id="UP000595332"/>
    </source>
</evidence>
<proteinExistence type="predicted"/>
<accession>A0A7R6PNW1</accession>
<evidence type="ECO:0000313" key="1">
    <source>
        <dbReference type="EMBL" id="BBB29922.1"/>
    </source>
</evidence>
<protein>
    <submittedName>
        <fullName evidence="1">Uncharacterized protein</fullName>
    </submittedName>
</protein>
<dbReference type="KEGG" id="njp:NEJAP_1972"/>
<dbReference type="AlphaFoldDB" id="A0A7R6PNW1"/>
<gene>
    <name evidence="1" type="ORF">NEJAP_1972</name>
</gene>
<dbReference type="EMBL" id="AP014546">
    <property type="protein sequence ID" value="BBB29922.1"/>
    <property type="molecule type" value="Genomic_DNA"/>
</dbReference>
<organism evidence="1 2">
    <name type="scientific">Neptunomonas japonica JAMM 1380</name>
    <dbReference type="NCBI Taxonomy" id="1441457"/>
    <lineage>
        <taxon>Bacteria</taxon>
        <taxon>Pseudomonadati</taxon>
        <taxon>Pseudomonadota</taxon>
        <taxon>Gammaproteobacteria</taxon>
        <taxon>Oceanospirillales</taxon>
        <taxon>Oceanospirillaceae</taxon>
        <taxon>Neptunomonas</taxon>
    </lineage>
</organism>
<keyword evidence="2" id="KW-1185">Reference proteome</keyword>
<name>A0A7R6PNW1_9GAMM</name>
<dbReference type="RefSeq" id="WP_201347148.1">
    <property type="nucleotide sequence ID" value="NZ_AP014546.1"/>
</dbReference>
<reference evidence="1 2" key="1">
    <citation type="journal article" date="2008" name="Int. J. Syst. Evol. Microbiol.">
        <title>Neptunomonas japonica sp. nov., an Osedax japonicus symbiont-like bacterium isolated from sediment adjacent to sperm whale carcasses off Kagoshima, Japan.</title>
        <authorList>
            <person name="Miyazaki M."/>
            <person name="Nogi Y."/>
            <person name="Fujiwara Y."/>
            <person name="Kawato M."/>
            <person name="Kubokawa K."/>
            <person name="Horikoshi K."/>
        </authorList>
    </citation>
    <scope>NUCLEOTIDE SEQUENCE [LARGE SCALE GENOMIC DNA]</scope>
    <source>
        <strain evidence="1 2">JAMM 1380</strain>
    </source>
</reference>